<dbReference type="Proteomes" id="UP000256304">
    <property type="component" value="Unassembled WGS sequence"/>
</dbReference>
<evidence type="ECO:0000313" key="2">
    <source>
        <dbReference type="EMBL" id="REE91533.1"/>
    </source>
</evidence>
<dbReference type="AlphaFoldDB" id="A0A3D9SCB1"/>
<gene>
    <name evidence="2" type="ORF">A8990_10440</name>
</gene>
<keyword evidence="1" id="KW-0812">Transmembrane</keyword>
<organism evidence="2 3">
    <name type="scientific">Paenibacillus taihuensis</name>
    <dbReference type="NCBI Taxonomy" id="1156355"/>
    <lineage>
        <taxon>Bacteria</taxon>
        <taxon>Bacillati</taxon>
        <taxon>Bacillota</taxon>
        <taxon>Bacilli</taxon>
        <taxon>Bacillales</taxon>
        <taxon>Paenibacillaceae</taxon>
        <taxon>Paenibacillus</taxon>
    </lineage>
</organism>
<comment type="caution">
    <text evidence="2">The sequence shown here is derived from an EMBL/GenBank/DDBJ whole genome shotgun (WGS) entry which is preliminary data.</text>
</comment>
<sequence>MNLVLKHGNDSVVHVSLEAGASIQSIRNSVARTVLKADIFTNKGFETRSSSHDAFPAESEQLNFQLNEVNGIWTFKVELMLRYLRKQRSSDMFLIIPSCLMWFYLIPKLVSLR</sequence>
<keyword evidence="1" id="KW-1133">Transmembrane helix</keyword>
<keyword evidence="3" id="KW-1185">Reference proteome</keyword>
<accession>A0A3D9SCB1</accession>
<evidence type="ECO:0000256" key="1">
    <source>
        <dbReference type="SAM" id="Phobius"/>
    </source>
</evidence>
<reference evidence="2 3" key="1">
    <citation type="submission" date="2018-08" db="EMBL/GenBank/DDBJ databases">
        <title>Genomic Encyclopedia of Type Strains, Phase III (KMG-III): the genomes of soil and plant-associated and newly described type strains.</title>
        <authorList>
            <person name="Whitman W."/>
        </authorList>
    </citation>
    <scope>NUCLEOTIDE SEQUENCE [LARGE SCALE GENOMIC DNA]</scope>
    <source>
        <strain evidence="2 3">CGMCC 1.10966</strain>
    </source>
</reference>
<protein>
    <submittedName>
        <fullName evidence="2">Uncharacterized protein</fullName>
    </submittedName>
</protein>
<feature type="transmembrane region" description="Helical" evidence="1">
    <location>
        <begin position="92"/>
        <end position="110"/>
    </location>
</feature>
<keyword evidence="1" id="KW-0472">Membrane</keyword>
<proteinExistence type="predicted"/>
<name>A0A3D9SCB1_9BACL</name>
<evidence type="ECO:0000313" key="3">
    <source>
        <dbReference type="Proteomes" id="UP000256304"/>
    </source>
</evidence>
<dbReference type="EMBL" id="QTTN01000004">
    <property type="protein sequence ID" value="REE91533.1"/>
    <property type="molecule type" value="Genomic_DNA"/>
</dbReference>